<sequence>MANRIQLYTAVTLLFLLLPTNESSCIGLASTSMKSLGREALKHLVKLLLINESRMKNTSTASRVDLNTIGLRFKENTANAALRAHTGSHSVGCIREAKEHDRLNCSIIHTFSSYLKEAVEIDGLEDDTKLHDMLNAIRQRLEDLKQSTCRNHPPDVCETLLRDREMTSENLEKLRSVLMLFVQWFSKPME</sequence>
<protein>
    <recommendedName>
        <fullName evidence="4">Interleukin-4</fullName>
    </recommendedName>
</protein>
<organism evidence="2 3">
    <name type="scientific">Triplophysa rosa</name>
    <name type="common">Cave loach</name>
    <dbReference type="NCBI Taxonomy" id="992332"/>
    <lineage>
        <taxon>Eukaryota</taxon>
        <taxon>Metazoa</taxon>
        <taxon>Chordata</taxon>
        <taxon>Craniata</taxon>
        <taxon>Vertebrata</taxon>
        <taxon>Euteleostomi</taxon>
        <taxon>Actinopterygii</taxon>
        <taxon>Neopterygii</taxon>
        <taxon>Teleostei</taxon>
        <taxon>Ostariophysi</taxon>
        <taxon>Cypriniformes</taxon>
        <taxon>Nemacheilidae</taxon>
        <taxon>Triplophysa</taxon>
    </lineage>
</organism>
<evidence type="ECO:0000256" key="1">
    <source>
        <dbReference type="SAM" id="SignalP"/>
    </source>
</evidence>
<evidence type="ECO:0000313" key="2">
    <source>
        <dbReference type="EMBL" id="KAI7812655.1"/>
    </source>
</evidence>
<name>A0A9W7X1D6_TRIRA</name>
<proteinExistence type="predicted"/>
<dbReference type="Proteomes" id="UP001059041">
    <property type="component" value="Linkage Group LG2"/>
</dbReference>
<keyword evidence="3" id="KW-1185">Reference proteome</keyword>
<gene>
    <name evidence="2" type="ORF">IRJ41_006566</name>
</gene>
<dbReference type="EMBL" id="JAFHDT010000002">
    <property type="protein sequence ID" value="KAI7812655.1"/>
    <property type="molecule type" value="Genomic_DNA"/>
</dbReference>
<comment type="caution">
    <text evidence="2">The sequence shown here is derived from an EMBL/GenBank/DDBJ whole genome shotgun (WGS) entry which is preliminary data.</text>
</comment>
<reference evidence="2" key="1">
    <citation type="submission" date="2021-02" db="EMBL/GenBank/DDBJ databases">
        <title>Comparative genomics reveals that relaxation of natural selection precedes convergent phenotypic evolution of cavefish.</title>
        <authorList>
            <person name="Peng Z."/>
        </authorList>
    </citation>
    <scope>NUCLEOTIDE SEQUENCE</scope>
    <source>
        <tissue evidence="2">Muscle</tissue>
    </source>
</reference>
<accession>A0A9W7X1D6</accession>
<dbReference type="AlphaFoldDB" id="A0A9W7X1D6"/>
<feature type="chain" id="PRO_5040864519" description="Interleukin-4" evidence="1">
    <location>
        <begin position="24"/>
        <end position="190"/>
    </location>
</feature>
<keyword evidence="1" id="KW-0732">Signal</keyword>
<evidence type="ECO:0000313" key="3">
    <source>
        <dbReference type="Proteomes" id="UP001059041"/>
    </source>
</evidence>
<evidence type="ECO:0008006" key="4">
    <source>
        <dbReference type="Google" id="ProtNLM"/>
    </source>
</evidence>
<feature type="signal peptide" evidence="1">
    <location>
        <begin position="1"/>
        <end position="23"/>
    </location>
</feature>